<name>C0GHZ7_DETAL</name>
<dbReference type="InterPro" id="IPR050695">
    <property type="entry name" value="N-acetylmuramoyl_amidase_3"/>
</dbReference>
<dbReference type="RefSeq" id="WP_008517242.1">
    <property type="nucleotide sequence ID" value="NZ_ACJM01000010.1"/>
</dbReference>
<accession>C0GHZ7</accession>
<organism evidence="3 4">
    <name type="scientific">Dethiobacter alkaliphilus AHT 1</name>
    <dbReference type="NCBI Taxonomy" id="555088"/>
    <lineage>
        <taxon>Bacteria</taxon>
        <taxon>Bacillati</taxon>
        <taxon>Bacillota</taxon>
        <taxon>Dethiobacteria</taxon>
        <taxon>Dethiobacterales</taxon>
        <taxon>Dethiobacteraceae</taxon>
        <taxon>Dethiobacter</taxon>
    </lineage>
</organism>
<dbReference type="PANTHER" id="PTHR30404">
    <property type="entry name" value="N-ACETYLMURAMOYL-L-ALANINE AMIDASE"/>
    <property type="match status" value="1"/>
</dbReference>
<dbReference type="GO" id="GO:0030288">
    <property type="term" value="C:outer membrane-bounded periplasmic space"/>
    <property type="evidence" value="ECO:0007669"/>
    <property type="project" value="TreeGrafter"/>
</dbReference>
<dbReference type="EMBL" id="ACJM01000010">
    <property type="protein sequence ID" value="EEG77071.1"/>
    <property type="molecule type" value="Genomic_DNA"/>
</dbReference>
<dbReference type="InterPro" id="IPR002508">
    <property type="entry name" value="MurNAc-LAA_cat"/>
</dbReference>
<dbReference type="InterPro" id="IPR036680">
    <property type="entry name" value="SPOR-like_sf"/>
</dbReference>
<keyword evidence="1 3" id="KW-0378">Hydrolase</keyword>
<dbReference type="STRING" id="555088.DealDRAFT_2106"/>
<dbReference type="Gene3D" id="3.40.630.40">
    <property type="entry name" value="Zn-dependent exopeptidases"/>
    <property type="match status" value="1"/>
</dbReference>
<evidence type="ECO:0000256" key="1">
    <source>
        <dbReference type="ARBA" id="ARBA00022801"/>
    </source>
</evidence>
<dbReference type="OrthoDB" id="9772024at2"/>
<gene>
    <name evidence="3" type="ORF">DealDRAFT_2106</name>
</gene>
<dbReference type="Pfam" id="PF01520">
    <property type="entry name" value="Amidase_3"/>
    <property type="match status" value="1"/>
</dbReference>
<proteinExistence type="predicted"/>
<dbReference type="Gene3D" id="3.30.70.1070">
    <property type="entry name" value="Sporulation related repeat"/>
    <property type="match status" value="1"/>
</dbReference>
<evidence type="ECO:0000313" key="3">
    <source>
        <dbReference type="EMBL" id="EEG77071.1"/>
    </source>
</evidence>
<dbReference type="CDD" id="cd02696">
    <property type="entry name" value="MurNAc-LAA"/>
    <property type="match status" value="1"/>
</dbReference>
<dbReference type="GO" id="GO:0008745">
    <property type="term" value="F:N-acetylmuramoyl-L-alanine amidase activity"/>
    <property type="evidence" value="ECO:0007669"/>
    <property type="project" value="InterPro"/>
</dbReference>
<dbReference type="SMART" id="SM00646">
    <property type="entry name" value="Ami_3"/>
    <property type="match status" value="1"/>
</dbReference>
<dbReference type="PROSITE" id="PS51724">
    <property type="entry name" value="SPOR"/>
    <property type="match status" value="1"/>
</dbReference>
<evidence type="ECO:0000313" key="4">
    <source>
        <dbReference type="Proteomes" id="UP000006443"/>
    </source>
</evidence>
<protein>
    <submittedName>
        <fullName evidence="3">Cell wall hydrolase/autolysin</fullName>
    </submittedName>
</protein>
<dbReference type="eggNOG" id="COG0860">
    <property type="taxonomic scope" value="Bacteria"/>
</dbReference>
<reference evidence="3 4" key="1">
    <citation type="submission" date="2009-02" db="EMBL/GenBank/DDBJ databases">
        <title>Sequencing of the draft genome and assembly of Dethiobacter alkaliphilus AHT 1.</title>
        <authorList>
            <consortium name="US DOE Joint Genome Institute (JGI-PGF)"/>
            <person name="Lucas S."/>
            <person name="Copeland A."/>
            <person name="Lapidus A."/>
            <person name="Glavina del Rio T."/>
            <person name="Dalin E."/>
            <person name="Tice H."/>
            <person name="Bruce D."/>
            <person name="Goodwin L."/>
            <person name="Pitluck S."/>
            <person name="Larimer F."/>
            <person name="Land M.L."/>
            <person name="Hauser L."/>
            <person name="Muyzer G."/>
        </authorList>
    </citation>
    <scope>NUCLEOTIDE SEQUENCE [LARGE SCALE GENOMIC DNA]</scope>
    <source>
        <strain evidence="3 4">AHT 1</strain>
    </source>
</reference>
<evidence type="ECO:0000259" key="2">
    <source>
        <dbReference type="PROSITE" id="PS51724"/>
    </source>
</evidence>
<feature type="domain" description="SPOR" evidence="2">
    <location>
        <begin position="188"/>
        <end position="232"/>
    </location>
</feature>
<comment type="caution">
    <text evidence="3">The sequence shown here is derived from an EMBL/GenBank/DDBJ whole genome shotgun (WGS) entry which is preliminary data.</text>
</comment>
<keyword evidence="4" id="KW-1185">Reference proteome</keyword>
<dbReference type="AlphaFoldDB" id="C0GHZ7"/>
<dbReference type="SUPFAM" id="SSF53187">
    <property type="entry name" value="Zn-dependent exopeptidases"/>
    <property type="match status" value="1"/>
</dbReference>
<dbReference type="SUPFAM" id="SSF110997">
    <property type="entry name" value="Sporulation related repeat"/>
    <property type="match status" value="1"/>
</dbReference>
<dbReference type="Pfam" id="PF05036">
    <property type="entry name" value="SPOR"/>
    <property type="match status" value="1"/>
</dbReference>
<dbReference type="Proteomes" id="UP000006443">
    <property type="component" value="Unassembled WGS sequence"/>
</dbReference>
<dbReference type="GO" id="GO:0009253">
    <property type="term" value="P:peptidoglycan catabolic process"/>
    <property type="evidence" value="ECO:0007669"/>
    <property type="project" value="InterPro"/>
</dbReference>
<dbReference type="PANTHER" id="PTHR30404:SF0">
    <property type="entry name" value="N-ACETYLMURAMOYL-L-ALANINE AMIDASE AMIC"/>
    <property type="match status" value="1"/>
</dbReference>
<dbReference type="GO" id="GO:0042834">
    <property type="term" value="F:peptidoglycan binding"/>
    <property type="evidence" value="ECO:0007669"/>
    <property type="project" value="InterPro"/>
</dbReference>
<sequence>MSKIIVLDPGHGGSSPGSVGNGLVEKEVVLDFALRLRDKFAAYECEIILTRTDDRRVSLSERVNIANRNNADYFISLHCNGAASSSANGYEDYIYTSPFQSTIGYRDILHRHVAAVWVNAGRANRGKKRANFYVLRETSMPAILLENGFLTNARDAELLKNPDFTEELLMAIVEGTVEALDIPRKPAAPVQELFRVQAGAFSTRERAERQVERLKEAGFDAFIINLDAICPK</sequence>
<dbReference type="InterPro" id="IPR007730">
    <property type="entry name" value="SPOR-like_dom"/>
</dbReference>